<keyword evidence="3" id="KW-1185">Reference proteome</keyword>
<name>A0A9X0BQ92_9EURO</name>
<evidence type="ECO:0000313" key="3">
    <source>
        <dbReference type="Proteomes" id="UP001147760"/>
    </source>
</evidence>
<evidence type="ECO:0000313" key="2">
    <source>
        <dbReference type="EMBL" id="KAJ5478804.1"/>
    </source>
</evidence>
<evidence type="ECO:0008006" key="4">
    <source>
        <dbReference type="Google" id="ProtNLM"/>
    </source>
</evidence>
<keyword evidence="1" id="KW-0732">Signal</keyword>
<reference evidence="2" key="2">
    <citation type="journal article" date="2023" name="IMA Fungus">
        <title>Comparative genomic study of the Penicillium genus elucidates a diverse pangenome and 15 lateral gene transfer events.</title>
        <authorList>
            <person name="Petersen C."/>
            <person name="Sorensen T."/>
            <person name="Nielsen M.R."/>
            <person name="Sondergaard T.E."/>
            <person name="Sorensen J.L."/>
            <person name="Fitzpatrick D.A."/>
            <person name="Frisvad J.C."/>
            <person name="Nielsen K.L."/>
        </authorList>
    </citation>
    <scope>NUCLEOTIDE SEQUENCE</scope>
    <source>
        <strain evidence="2">IBT 17660</strain>
    </source>
</reference>
<evidence type="ECO:0000256" key="1">
    <source>
        <dbReference type="SAM" id="SignalP"/>
    </source>
</evidence>
<dbReference type="Proteomes" id="UP001147760">
    <property type="component" value="Unassembled WGS sequence"/>
</dbReference>
<dbReference type="AlphaFoldDB" id="A0A9X0BQ92"/>
<accession>A0A9X0BQ92</accession>
<sequence>MNLSALYCMLFLTSCASCDWIDSAKQACQAKERTFNDKDLLIKSQCIVKCVKEGEKVIYEKLADGTECESKANLMN</sequence>
<comment type="caution">
    <text evidence="2">The sequence shown here is derived from an EMBL/GenBank/DDBJ whole genome shotgun (WGS) entry which is preliminary data.</text>
</comment>
<reference evidence="2" key="1">
    <citation type="submission" date="2022-12" db="EMBL/GenBank/DDBJ databases">
        <authorList>
            <person name="Petersen C."/>
        </authorList>
    </citation>
    <scope>NUCLEOTIDE SEQUENCE</scope>
    <source>
        <strain evidence="2">IBT 17660</strain>
    </source>
</reference>
<feature type="signal peptide" evidence="1">
    <location>
        <begin position="1"/>
        <end position="18"/>
    </location>
</feature>
<dbReference type="EMBL" id="JAPWDO010000003">
    <property type="protein sequence ID" value="KAJ5478804.1"/>
    <property type="molecule type" value="Genomic_DNA"/>
</dbReference>
<dbReference type="OrthoDB" id="10475526at2759"/>
<proteinExistence type="predicted"/>
<protein>
    <recommendedName>
        <fullName evidence="4">Lipoprotein</fullName>
    </recommendedName>
</protein>
<organism evidence="2 3">
    <name type="scientific">Penicillium desertorum</name>
    <dbReference type="NCBI Taxonomy" id="1303715"/>
    <lineage>
        <taxon>Eukaryota</taxon>
        <taxon>Fungi</taxon>
        <taxon>Dikarya</taxon>
        <taxon>Ascomycota</taxon>
        <taxon>Pezizomycotina</taxon>
        <taxon>Eurotiomycetes</taxon>
        <taxon>Eurotiomycetidae</taxon>
        <taxon>Eurotiales</taxon>
        <taxon>Aspergillaceae</taxon>
        <taxon>Penicillium</taxon>
    </lineage>
</organism>
<feature type="chain" id="PRO_5040754936" description="Lipoprotein" evidence="1">
    <location>
        <begin position="19"/>
        <end position="76"/>
    </location>
</feature>
<gene>
    <name evidence="2" type="ORF">N7530_004313</name>
</gene>